<name>A0AAD6QEN1_9ROSI</name>
<keyword evidence="1" id="KW-1133">Transmembrane helix</keyword>
<protein>
    <submittedName>
        <fullName evidence="2">Uncharacterized protein</fullName>
    </submittedName>
</protein>
<evidence type="ECO:0000313" key="2">
    <source>
        <dbReference type="EMBL" id="KAJ6987773.1"/>
    </source>
</evidence>
<dbReference type="Proteomes" id="UP001164929">
    <property type="component" value="Chromosome 8"/>
</dbReference>
<organism evidence="2 3">
    <name type="scientific">Populus alba x Populus x berolinensis</name>
    <dbReference type="NCBI Taxonomy" id="444605"/>
    <lineage>
        <taxon>Eukaryota</taxon>
        <taxon>Viridiplantae</taxon>
        <taxon>Streptophyta</taxon>
        <taxon>Embryophyta</taxon>
        <taxon>Tracheophyta</taxon>
        <taxon>Spermatophyta</taxon>
        <taxon>Magnoliopsida</taxon>
        <taxon>eudicotyledons</taxon>
        <taxon>Gunneridae</taxon>
        <taxon>Pentapetalae</taxon>
        <taxon>rosids</taxon>
        <taxon>fabids</taxon>
        <taxon>Malpighiales</taxon>
        <taxon>Salicaceae</taxon>
        <taxon>Saliceae</taxon>
        <taxon>Populus</taxon>
    </lineage>
</organism>
<evidence type="ECO:0000313" key="3">
    <source>
        <dbReference type="Proteomes" id="UP001164929"/>
    </source>
</evidence>
<dbReference type="AlphaFoldDB" id="A0AAD6QEN1"/>
<sequence>MTKSSTSRLGFYHDVTINMFRYASLLPFRVLSLSLIYLMYVFACFKSCSHLMPLDRNLKYINCFWFLENIFLFARGLELEQKLSRCASVLHRRSELYPAKSIFPIFFLVVKYYLFWISVYKARGSYDGM</sequence>
<evidence type="ECO:0000256" key="1">
    <source>
        <dbReference type="SAM" id="Phobius"/>
    </source>
</evidence>
<gene>
    <name evidence="2" type="ORF">NC653_020893</name>
</gene>
<keyword evidence="1" id="KW-0472">Membrane</keyword>
<feature type="transmembrane region" description="Helical" evidence="1">
    <location>
        <begin position="20"/>
        <end position="45"/>
    </location>
</feature>
<accession>A0AAD6QEN1</accession>
<dbReference type="EMBL" id="JAQIZT010000008">
    <property type="protein sequence ID" value="KAJ6987773.1"/>
    <property type="molecule type" value="Genomic_DNA"/>
</dbReference>
<keyword evidence="3" id="KW-1185">Reference proteome</keyword>
<proteinExistence type="predicted"/>
<keyword evidence="1" id="KW-0812">Transmembrane</keyword>
<feature type="transmembrane region" description="Helical" evidence="1">
    <location>
        <begin position="97"/>
        <end position="119"/>
    </location>
</feature>
<reference evidence="2" key="1">
    <citation type="journal article" date="2023" name="Mol. Ecol. Resour.">
        <title>Chromosome-level genome assembly of a triploid poplar Populus alba 'Berolinensis'.</title>
        <authorList>
            <person name="Chen S."/>
            <person name="Yu Y."/>
            <person name="Wang X."/>
            <person name="Wang S."/>
            <person name="Zhang T."/>
            <person name="Zhou Y."/>
            <person name="He R."/>
            <person name="Meng N."/>
            <person name="Wang Y."/>
            <person name="Liu W."/>
            <person name="Liu Z."/>
            <person name="Liu J."/>
            <person name="Guo Q."/>
            <person name="Huang H."/>
            <person name="Sederoff R.R."/>
            <person name="Wang G."/>
            <person name="Qu G."/>
            <person name="Chen S."/>
        </authorList>
    </citation>
    <scope>NUCLEOTIDE SEQUENCE</scope>
    <source>
        <strain evidence="2">SC-2020</strain>
    </source>
</reference>
<comment type="caution">
    <text evidence="2">The sequence shown here is derived from an EMBL/GenBank/DDBJ whole genome shotgun (WGS) entry which is preliminary data.</text>
</comment>